<evidence type="ECO:0000313" key="3">
    <source>
        <dbReference type="EMBL" id="KAF7188185.1"/>
    </source>
</evidence>
<feature type="region of interest" description="Disordered" evidence="1">
    <location>
        <begin position="461"/>
        <end position="490"/>
    </location>
</feature>
<feature type="compositionally biased region" description="Polar residues" evidence="1">
    <location>
        <begin position="476"/>
        <end position="486"/>
    </location>
</feature>
<evidence type="ECO:0000259" key="2">
    <source>
        <dbReference type="Pfam" id="PF17111"/>
    </source>
</evidence>
<protein>
    <recommendedName>
        <fullName evidence="2">Azaphilone pigments biosynthesis cluster protein L N-terminal domain-containing protein</fullName>
    </recommendedName>
</protein>
<keyword evidence="4" id="KW-1185">Reference proteome</keyword>
<dbReference type="PANTHER" id="PTHR36167:SF4">
    <property type="entry name" value="FUNGAL N-TERMINAL DOMAIN-CONTAINING PROTEIN"/>
    <property type="match status" value="1"/>
</dbReference>
<comment type="caution">
    <text evidence="3">The sequence shown here is derived from an EMBL/GenBank/DDBJ whole genome shotgun (WGS) entry which is preliminary data.</text>
</comment>
<dbReference type="EMBL" id="JABCIY010000213">
    <property type="protein sequence ID" value="KAF7188185.1"/>
    <property type="molecule type" value="Genomic_DNA"/>
</dbReference>
<organism evidence="3 4">
    <name type="scientific">Pseudocercospora fuligena</name>
    <dbReference type="NCBI Taxonomy" id="685502"/>
    <lineage>
        <taxon>Eukaryota</taxon>
        <taxon>Fungi</taxon>
        <taxon>Dikarya</taxon>
        <taxon>Ascomycota</taxon>
        <taxon>Pezizomycotina</taxon>
        <taxon>Dothideomycetes</taxon>
        <taxon>Dothideomycetidae</taxon>
        <taxon>Mycosphaerellales</taxon>
        <taxon>Mycosphaerellaceae</taxon>
        <taxon>Pseudocercospora</taxon>
    </lineage>
</organism>
<dbReference type="InterPro" id="IPR039327">
    <property type="entry name" value="CON7-like"/>
</dbReference>
<evidence type="ECO:0000256" key="1">
    <source>
        <dbReference type="SAM" id="MobiDB-lite"/>
    </source>
</evidence>
<name>A0A8H6VEB5_9PEZI</name>
<dbReference type="Proteomes" id="UP000660729">
    <property type="component" value="Unassembled WGS sequence"/>
</dbReference>
<dbReference type="OrthoDB" id="5431013at2759"/>
<dbReference type="Pfam" id="PF17111">
    <property type="entry name" value="PigL_N"/>
    <property type="match status" value="1"/>
</dbReference>
<reference evidence="3" key="1">
    <citation type="submission" date="2020-04" db="EMBL/GenBank/DDBJ databases">
        <title>Draft genome resource of the tomato pathogen Pseudocercospora fuligena.</title>
        <authorList>
            <person name="Zaccaron A."/>
        </authorList>
    </citation>
    <scope>NUCLEOTIDE SEQUENCE</scope>
    <source>
        <strain evidence="3">PF001</strain>
    </source>
</reference>
<proteinExistence type="predicted"/>
<feature type="domain" description="Azaphilone pigments biosynthesis cluster protein L N-terminal" evidence="2">
    <location>
        <begin position="3"/>
        <end position="175"/>
    </location>
</feature>
<dbReference type="PANTHER" id="PTHR36167">
    <property type="entry name" value="C2H2 FINGER DOMAIN TRANSCRIPTION FACTOR (EUROFUNG)-RELATED"/>
    <property type="match status" value="1"/>
</dbReference>
<evidence type="ECO:0000313" key="4">
    <source>
        <dbReference type="Proteomes" id="UP000660729"/>
    </source>
</evidence>
<dbReference type="AlphaFoldDB" id="A0A8H6VEB5"/>
<sequence length="585" mass="63797">MAEVFGTVASILQVAEVGFSLATTLYSYAASVKGAEKEIKKIARDVRLTSKVLTRTHEQLKADRNAQLATDEALQDLEDVLDGCKEAFQEVDEVLNKSLKPGAGGKPSISTFDKFRWPLRTNRLEVLRANLEKLKTTLLLMLSVLAYGSKVSQQHRQPDVANIKVEQTLDKLQLHGLAQAKDEATQRFEQLSAAFQKLETGINASQPTYASPLPGNGMNSMLAVDPQTHVPAPGTTAEIPSTARCLEACANAVLKLTSSIDVATKRWEANQTLEHVAIKLALDDTTKAVALLQSSGNLADYQLRLILLEEQNKKGLLLARKEQEARAGLGQSADPHTNQMLRSAEQEQVVAASLSSYQQSQRPTSRFMMQQVTPQSASGSRMQQVTANQPQVWRQAQIPYQHVVNYDFGDLGSPDNLDNLDFDSFLEPFLESGENAAGTFDFSGVELENVSSGMTFAREEVEADGVQRRSSKKESTIGSGRRSNALQDKDGRKFEVQADATSGDKSSDLMSLDLDPVQLGYPTSMETAATGSATAALVADFDLSEYINLDELEGIGLDLGDPVDTEDDDVAVVNRLLKRWTKIAA</sequence>
<dbReference type="GO" id="GO:0006355">
    <property type="term" value="P:regulation of DNA-templated transcription"/>
    <property type="evidence" value="ECO:0007669"/>
    <property type="project" value="InterPro"/>
</dbReference>
<dbReference type="InterPro" id="IPR031348">
    <property type="entry name" value="PigL_N"/>
</dbReference>
<accession>A0A8H6VEB5</accession>
<gene>
    <name evidence="3" type="ORF">HII31_10470</name>
</gene>